<dbReference type="RefSeq" id="WP_039325109.1">
    <property type="nucleotide sequence ID" value="NZ_JQHM01000008.1"/>
</dbReference>
<proteinExistence type="predicted"/>
<dbReference type="STRING" id="55207.KP22_15815"/>
<protein>
    <submittedName>
        <fullName evidence="1">Uncharacterized protein</fullName>
    </submittedName>
</protein>
<evidence type="ECO:0000313" key="1">
    <source>
        <dbReference type="EMBL" id="KFX03541.1"/>
    </source>
</evidence>
<reference evidence="1 2" key="1">
    <citation type="submission" date="2014-08" db="EMBL/GenBank/DDBJ databases">
        <title>Genome sequences of NCPPB Pectobacterium isolates.</title>
        <authorList>
            <person name="Glover R.H."/>
            <person name="Sapp M."/>
            <person name="Elphinstone J."/>
        </authorList>
    </citation>
    <scope>NUCLEOTIDE SEQUENCE [LARGE SCALE GENOMIC DNA]</scope>
    <source>
        <strain evidence="1 2">NCPPB 2795</strain>
    </source>
</reference>
<gene>
    <name evidence="1" type="ORF">KP22_15815</name>
</gene>
<sequence>MMDQKSIEKVLGEMARIQGHELNGQDKLMIRTRISSTLAAKKRHCQRMESGAFVWRKPESLRR</sequence>
<comment type="caution">
    <text evidence="1">The sequence shown here is derived from an EMBL/GenBank/DDBJ whole genome shotgun (WGS) entry which is preliminary data.</text>
</comment>
<organism evidence="1 2">
    <name type="scientific">Pectobacterium betavasculorum</name>
    <dbReference type="NCBI Taxonomy" id="55207"/>
    <lineage>
        <taxon>Bacteria</taxon>
        <taxon>Pseudomonadati</taxon>
        <taxon>Pseudomonadota</taxon>
        <taxon>Gammaproteobacteria</taxon>
        <taxon>Enterobacterales</taxon>
        <taxon>Pectobacteriaceae</taxon>
        <taxon>Pectobacterium</taxon>
    </lineage>
</organism>
<evidence type="ECO:0000313" key="2">
    <source>
        <dbReference type="Proteomes" id="UP000032874"/>
    </source>
</evidence>
<dbReference type="Proteomes" id="UP000032874">
    <property type="component" value="Unassembled WGS sequence"/>
</dbReference>
<dbReference type="AlphaFoldDB" id="A0A093S0D3"/>
<dbReference type="EMBL" id="JQHM01000008">
    <property type="protein sequence ID" value="KFX03541.1"/>
    <property type="molecule type" value="Genomic_DNA"/>
</dbReference>
<accession>A0A093S0D3</accession>
<name>A0A093S0D3_9GAMM</name>